<evidence type="ECO:0000256" key="2">
    <source>
        <dbReference type="ARBA" id="ARBA00022670"/>
    </source>
</evidence>
<evidence type="ECO:0000256" key="8">
    <source>
        <dbReference type="SAM" id="SignalP"/>
    </source>
</evidence>
<evidence type="ECO:0000256" key="5">
    <source>
        <dbReference type="ARBA" id="ARBA00022825"/>
    </source>
</evidence>
<evidence type="ECO:0000256" key="1">
    <source>
        <dbReference type="ARBA" id="ARBA00022441"/>
    </source>
</evidence>
<protein>
    <submittedName>
        <fullName evidence="10">Subtilisin family serine protease</fullName>
    </submittedName>
</protein>
<dbReference type="Gene3D" id="2.60.120.260">
    <property type="entry name" value="Galactose-binding domain-like"/>
    <property type="match status" value="1"/>
</dbReference>
<dbReference type="InterPro" id="IPR011043">
    <property type="entry name" value="Gal_Oxase/kelch_b-propeller"/>
</dbReference>
<dbReference type="Pfam" id="PF00082">
    <property type="entry name" value="Peptidase_S8"/>
    <property type="match status" value="1"/>
</dbReference>
<dbReference type="InterPro" id="IPR023828">
    <property type="entry name" value="Peptidase_S8_Ser-AS"/>
</dbReference>
<dbReference type="PROSITE" id="PS00138">
    <property type="entry name" value="SUBTILASE_SER"/>
    <property type="match status" value="1"/>
</dbReference>
<evidence type="ECO:0000256" key="7">
    <source>
        <dbReference type="SAM" id="MobiDB-lite"/>
    </source>
</evidence>
<organism evidence="10 11">
    <name type="scientific">Stackebrandtia albiflava</name>
    <dbReference type="NCBI Taxonomy" id="406432"/>
    <lineage>
        <taxon>Bacteria</taxon>
        <taxon>Bacillati</taxon>
        <taxon>Actinomycetota</taxon>
        <taxon>Actinomycetes</taxon>
        <taxon>Glycomycetales</taxon>
        <taxon>Glycomycetaceae</taxon>
        <taxon>Stackebrandtia</taxon>
    </lineage>
</organism>
<dbReference type="SUPFAM" id="SSF50965">
    <property type="entry name" value="Galactose oxidase, central domain"/>
    <property type="match status" value="1"/>
</dbReference>
<dbReference type="Proteomes" id="UP000321617">
    <property type="component" value="Unassembled WGS sequence"/>
</dbReference>
<feature type="active site" description="Charge relay system" evidence="6">
    <location>
        <position position="238"/>
    </location>
</feature>
<accession>A0A562UPN8</accession>
<evidence type="ECO:0000313" key="11">
    <source>
        <dbReference type="Proteomes" id="UP000321617"/>
    </source>
</evidence>
<feature type="domain" description="Peptidase S8/S53" evidence="9">
    <location>
        <begin position="182"/>
        <end position="467"/>
    </location>
</feature>
<comment type="similarity">
    <text evidence="6">Belongs to the peptidase S8 family.</text>
</comment>
<reference evidence="10 11" key="1">
    <citation type="journal article" date="2013" name="Stand. Genomic Sci.">
        <title>Genomic Encyclopedia of Type Strains, Phase I: The one thousand microbial genomes (KMG-I) project.</title>
        <authorList>
            <person name="Kyrpides N.C."/>
            <person name="Woyke T."/>
            <person name="Eisen J.A."/>
            <person name="Garrity G."/>
            <person name="Lilburn T.G."/>
            <person name="Beck B.J."/>
            <person name="Whitman W.B."/>
            <person name="Hugenholtz P."/>
            <person name="Klenk H.P."/>
        </authorList>
    </citation>
    <scope>NUCLEOTIDE SEQUENCE [LARGE SCALE GENOMIC DNA]</scope>
    <source>
        <strain evidence="10 11">DSM 45044</strain>
    </source>
</reference>
<dbReference type="SMART" id="SM00612">
    <property type="entry name" value="Kelch"/>
    <property type="match status" value="5"/>
</dbReference>
<dbReference type="InterPro" id="IPR015500">
    <property type="entry name" value="Peptidase_S8_subtilisin-rel"/>
</dbReference>
<dbReference type="GO" id="GO:0004252">
    <property type="term" value="F:serine-type endopeptidase activity"/>
    <property type="evidence" value="ECO:0007669"/>
    <property type="project" value="UniProtKB-UniRule"/>
</dbReference>
<dbReference type="InterPro" id="IPR036852">
    <property type="entry name" value="Peptidase_S8/S53_dom_sf"/>
</dbReference>
<dbReference type="PROSITE" id="PS51892">
    <property type="entry name" value="SUBTILASE"/>
    <property type="match status" value="1"/>
</dbReference>
<keyword evidence="5 6" id="KW-0720">Serine protease</keyword>
<dbReference type="Pfam" id="PF01344">
    <property type="entry name" value="Kelch_1"/>
    <property type="match status" value="4"/>
</dbReference>
<gene>
    <name evidence="10" type="ORF">LX16_5063</name>
</gene>
<keyword evidence="11" id="KW-1185">Reference proteome</keyword>
<dbReference type="Gene3D" id="2.120.10.80">
    <property type="entry name" value="Kelch-type beta propeller"/>
    <property type="match status" value="2"/>
</dbReference>
<evidence type="ECO:0000256" key="4">
    <source>
        <dbReference type="ARBA" id="ARBA00022801"/>
    </source>
</evidence>
<keyword evidence="2 6" id="KW-0645">Protease</keyword>
<feature type="active site" description="Charge relay system" evidence="6">
    <location>
        <position position="411"/>
    </location>
</feature>
<dbReference type="InterPro" id="IPR006652">
    <property type="entry name" value="Kelch_1"/>
</dbReference>
<dbReference type="PRINTS" id="PR00723">
    <property type="entry name" value="SUBTILISIN"/>
</dbReference>
<dbReference type="InterPro" id="IPR000209">
    <property type="entry name" value="Peptidase_S8/S53_dom"/>
</dbReference>
<dbReference type="SUPFAM" id="SSF49452">
    <property type="entry name" value="Starch-binding domain-like"/>
    <property type="match status" value="1"/>
</dbReference>
<dbReference type="GO" id="GO:0030246">
    <property type="term" value="F:carbohydrate binding"/>
    <property type="evidence" value="ECO:0007669"/>
    <property type="project" value="InterPro"/>
</dbReference>
<feature type="signal peptide" evidence="8">
    <location>
        <begin position="1"/>
        <end position="23"/>
    </location>
</feature>
<keyword evidence="1" id="KW-0880">Kelch repeat</keyword>
<evidence type="ECO:0000313" key="10">
    <source>
        <dbReference type="EMBL" id="TWJ07577.1"/>
    </source>
</evidence>
<dbReference type="InterPro" id="IPR015915">
    <property type="entry name" value="Kelch-typ_b-propeller"/>
</dbReference>
<dbReference type="EMBL" id="VLLL01000011">
    <property type="protein sequence ID" value="TWJ07577.1"/>
    <property type="molecule type" value="Genomic_DNA"/>
</dbReference>
<dbReference type="InterPro" id="IPR013784">
    <property type="entry name" value="Carb-bd-like_fold"/>
</dbReference>
<dbReference type="Pfam" id="PF13620">
    <property type="entry name" value="CarboxypepD_reg"/>
    <property type="match status" value="2"/>
</dbReference>
<feature type="region of interest" description="Disordered" evidence="7">
    <location>
        <begin position="977"/>
        <end position="1002"/>
    </location>
</feature>
<name>A0A562UPN8_9ACTN</name>
<evidence type="ECO:0000256" key="3">
    <source>
        <dbReference type="ARBA" id="ARBA00022737"/>
    </source>
</evidence>
<dbReference type="Gene3D" id="2.60.40.1120">
    <property type="entry name" value="Carboxypeptidase-like, regulatory domain"/>
    <property type="match status" value="4"/>
</dbReference>
<keyword evidence="4 6" id="KW-0378">Hydrolase</keyword>
<feature type="active site" description="Charge relay system" evidence="6">
    <location>
        <position position="191"/>
    </location>
</feature>
<sequence length="1455" mass="150343">MASAAIAAGVAVPLILGAQPAYADPGLENMTPDQAIDAKVDPDVVSTLAEQGETSFWVKLDSRADLSAAKLLTDKDAKTTAVYEALTSHARETQADLIDLLKDRGAEYKSHWIANTIKVTGDVDLLGELAMQVEVATVESDAELQAVQPLDVKPTDVQPNGVEWGLDNIKAPQTWAEFGALGDDIVVANIDSGAQFDHPALVDNYRGNNGDGTFTHDYNYADPGGYCGADPVCTTGDHGSHTMGTMMGDDGQGNQIGVAPNAKWIATVGCGVRTCSLDALMGSGEWIVAPTKLDGSDPDPTMAPDIVNNSWGGSGDDPFYEEIVDAWAAAGIFGAWSAGNDGEFGCETNGAPGLYPQSFASGAYDVNNEIAYFSSRGPGRDGQIKPDLAAPGVAVRSAYSNGGYGLMSGTSMASPHTAGVVALMWSVAPALRGDIDATWEILETTARDTENLECGGTAADNNVFGEGRLDAYAAVASSPRDGVGSLTGAVTSEGTALAGASVTADGESMDRTTVSNADGQYLFGALSPGEYAVTVSKFGYITEVASVTIGEDEDVVADFDLDAAPSGAVSGVVTDGSGQGWPMYAKVTAVDTGVSTYTDPETGEYALDLPAGDYALTVEPVYPGYTTANVDVTTGQSADVALTVDVACTAPGYELDYSNLPAVEGFDATTTPEGWTVVDRGNVAMPWRFDNPDGRDNLTGGEGNFAIADSDAAGSGETFVDTDLISPAYDLTQLSTAGLSFKSDFRDLGTSEGSVSISVDGGETWTELWATETSRRGPTTEEIDLSAYADQTAAQFKFWYTDGTSYAWWWQIDDFQLGLPDCVATGGGLVVGHVIDNNTGSTLDGATVTDTVTGASGTSAATPDDANLADGFYWLYTSETGAHDFTASRTGWTDTTASVDVVDSGVVGADFVLGAGRLEVSTTSVDTNVTMGGSWTEEVELTNTGTAPVTVEVGEGNGGFTPQSGYEATNVPLDAPADKASAAESKDVAGAPAATSTPDAEGEWSPIANYPAAVYDAASATHDGTTYVVAGVHGSSLSNKVYAYNAIDDTWEAKANLPKALELPTATFIDGLLYVYGGTTGTTQSTLYIYDPATDAWTEGASGPEARWAAGAATVGGQLYIIGGCVDGNCASSTDVQRYDPASDTWETLSAYPESTAYIACGGVGDAIVCAGGYGDATSDSTYVYNANADEWTEAATMPTDVWGAASAVANGQLIVTNGAAESSMVLTNATYAYDLASDTWTELAPSGQARYRTTGACGFVKVGGRMQGNAPTVDSEMLEGYGDCAAGAADLPWLSTDSQTVTIAPGDSVTLEVTTSGKAVDGVDQPGSYTGALTLKTNTPYGNVTIDVSMTVAPKANMGKMLGTVTGVNCDGTTTPIANAQVQVRGPDGTRYDLTTDADGYFSYWFKKGQYTVIVSKDGWAADFNGFRVKAGRSVTADFSLGALGCTTGLSQIS</sequence>
<evidence type="ECO:0000259" key="9">
    <source>
        <dbReference type="Pfam" id="PF00082"/>
    </source>
</evidence>
<keyword evidence="8" id="KW-0732">Signal</keyword>
<dbReference type="SUPFAM" id="SSF52743">
    <property type="entry name" value="Subtilisin-like"/>
    <property type="match status" value="1"/>
</dbReference>
<proteinExistence type="inferred from homology"/>
<dbReference type="SUPFAM" id="SSF49464">
    <property type="entry name" value="Carboxypeptidase regulatory domain-like"/>
    <property type="match status" value="3"/>
</dbReference>
<feature type="chain" id="PRO_5021713288" evidence="8">
    <location>
        <begin position="24"/>
        <end position="1455"/>
    </location>
</feature>
<dbReference type="InterPro" id="IPR008969">
    <property type="entry name" value="CarboxyPept-like_regulatory"/>
</dbReference>
<evidence type="ECO:0000256" key="6">
    <source>
        <dbReference type="PROSITE-ProRule" id="PRU01240"/>
    </source>
</evidence>
<dbReference type="PANTHER" id="PTHR45632">
    <property type="entry name" value="LD33804P"/>
    <property type="match status" value="1"/>
</dbReference>
<keyword evidence="3" id="KW-0677">Repeat</keyword>
<comment type="caution">
    <text evidence="10">The sequence shown here is derived from an EMBL/GenBank/DDBJ whole genome shotgun (WGS) entry which is preliminary data.</text>
</comment>
<dbReference type="PANTHER" id="PTHR45632:SF3">
    <property type="entry name" value="KELCH-LIKE PROTEIN 32"/>
    <property type="match status" value="1"/>
</dbReference>
<dbReference type="Gene3D" id="3.40.50.200">
    <property type="entry name" value="Peptidase S8/S53 domain"/>
    <property type="match status" value="1"/>
</dbReference>
<dbReference type="GO" id="GO:0006508">
    <property type="term" value="P:proteolysis"/>
    <property type="evidence" value="ECO:0007669"/>
    <property type="project" value="UniProtKB-KW"/>
</dbReference>